<dbReference type="RefSeq" id="WP_259102358.1">
    <property type="nucleotide sequence ID" value="NZ_CP130454.1"/>
</dbReference>
<dbReference type="EMBL" id="JANUCP010000012">
    <property type="protein sequence ID" value="MCS3921289.1"/>
    <property type="molecule type" value="Genomic_DNA"/>
</dbReference>
<name>A0ABT2ETJ8_9BACT</name>
<gene>
    <name evidence="1" type="ORF">M2350_003738</name>
</gene>
<evidence type="ECO:0000313" key="1">
    <source>
        <dbReference type="EMBL" id="MCS3921289.1"/>
    </source>
</evidence>
<evidence type="ECO:0008006" key="3">
    <source>
        <dbReference type="Google" id="ProtNLM"/>
    </source>
</evidence>
<proteinExistence type="predicted"/>
<evidence type="ECO:0000313" key="2">
    <source>
        <dbReference type="Proteomes" id="UP001204798"/>
    </source>
</evidence>
<organism evidence="1 2">
    <name type="scientific">Candidatus Fervidibacter sacchari</name>
    <dbReference type="NCBI Taxonomy" id="1448929"/>
    <lineage>
        <taxon>Bacteria</taxon>
        <taxon>Candidatus Fervidibacterota</taxon>
        <taxon>Candidatus Fervidibacter</taxon>
    </lineage>
</organism>
<comment type="caution">
    <text evidence="1">The sequence shown here is derived from an EMBL/GenBank/DDBJ whole genome shotgun (WGS) entry which is preliminary data.</text>
</comment>
<accession>A0ABT2ETJ8</accession>
<protein>
    <recommendedName>
        <fullName evidence="3">6-bladed beta-propeller</fullName>
    </recommendedName>
</protein>
<sequence>MMSLNKCLSLFVVVSFLITSFIVMGNGKRPSKPVAKIVCKLSYHKVVEQMFRCRPHSFGIYEDEMDALFMGDFVGVDYQMHFYIADYHFGKIFLKCFDKNGKFLKKWIIEGIIKIAFTKDNYIWIITGIRENKILPIVILHKNKKLPVVDWQKVLPVEVKAKIQSILNIQDLEKYYWSVQKIVGSKDKVLIRLFTDKLSERHRYGLDIPKGILWLVFSSDGKKCLSIEIEKPNREYVLDANGNFWLCEIDYNLLDPQSWQKIWIWKKDENKEKPLIDRTRNKEPWSPYLILGEKVHFPDIYIDAKGNIYLTFIRNADKNYTKKFFVNNEIFVYSIYKGSFGNFEYSLIVLNRKGQMITYLPWTHQPELGLHWIHPLPDGSGFYRIEYREREAVIYFHPLPSQKP</sequence>
<reference evidence="1 2" key="1">
    <citation type="submission" date="2022-08" db="EMBL/GenBank/DDBJ databases">
        <title>Bacterial and archaeal communities from various locations to study Microbial Dark Matter (Phase II).</title>
        <authorList>
            <person name="Stepanauskas R."/>
        </authorList>
    </citation>
    <scope>NUCLEOTIDE SEQUENCE [LARGE SCALE GENOMIC DNA]</scope>
    <source>
        <strain evidence="1 2">PD1</strain>
    </source>
</reference>
<keyword evidence="2" id="KW-1185">Reference proteome</keyword>
<dbReference type="Proteomes" id="UP001204798">
    <property type="component" value="Unassembled WGS sequence"/>
</dbReference>